<proteinExistence type="predicted"/>
<evidence type="ECO:0000313" key="5">
    <source>
        <dbReference type="Proteomes" id="UP000236413"/>
    </source>
</evidence>
<feature type="coiled-coil region" evidence="2">
    <location>
        <begin position="220"/>
        <end position="254"/>
    </location>
</feature>
<keyword evidence="3" id="KW-1133">Transmembrane helix</keyword>
<gene>
    <name evidence="4" type="ORF">C1634_003275</name>
</gene>
<dbReference type="Gene3D" id="3.30.479.30">
    <property type="entry name" value="Band 7 domain"/>
    <property type="match status" value="1"/>
</dbReference>
<accession>A0A316X3C7</accession>
<dbReference type="AlphaFoldDB" id="A0A316X3C7"/>
<dbReference type="PANTHER" id="PTHR13806:SF31">
    <property type="entry name" value="FLOTILLIN-LIKE PROTEIN 1-RELATED"/>
    <property type="match status" value="1"/>
</dbReference>
<dbReference type="Proteomes" id="UP000236413">
    <property type="component" value="Unassembled WGS sequence"/>
</dbReference>
<dbReference type="PANTHER" id="PTHR13806">
    <property type="entry name" value="FLOTILLIN-RELATED"/>
    <property type="match status" value="1"/>
</dbReference>
<reference evidence="4 5" key="1">
    <citation type="submission" date="2018-04" db="EMBL/GenBank/DDBJ databases">
        <title>Chryseobacterium oncorhynchi 701B-08T from rainbow trout, and Chryseobacterium viscerum 687B-08T from diseased fish.</title>
        <authorList>
            <person name="Jeong J.-J."/>
            <person name="Lee Y.J."/>
            <person name="Pathiraja D."/>
            <person name="Park B."/>
            <person name="Choi I.-G."/>
            <person name="Kim K.D."/>
        </authorList>
    </citation>
    <scope>NUCLEOTIDE SEQUENCE [LARGE SCALE GENOMIC DNA]</scope>
    <source>
        <strain evidence="4 5">687B-08</strain>
    </source>
</reference>
<dbReference type="SUPFAM" id="SSF117892">
    <property type="entry name" value="Band 7/SPFH domain"/>
    <property type="match status" value="1"/>
</dbReference>
<keyword evidence="3" id="KW-0812">Transmembrane</keyword>
<keyword evidence="2" id="KW-0175">Coiled coil</keyword>
<evidence type="ECO:0000256" key="3">
    <source>
        <dbReference type="SAM" id="Phobius"/>
    </source>
</evidence>
<keyword evidence="3" id="KW-0472">Membrane</keyword>
<dbReference type="InterPro" id="IPR027705">
    <property type="entry name" value="Flotillin_fam"/>
</dbReference>
<dbReference type="GO" id="GO:0005886">
    <property type="term" value="C:plasma membrane"/>
    <property type="evidence" value="ECO:0007669"/>
    <property type="project" value="UniProtKB-SubCell"/>
</dbReference>
<name>A0A316X3C7_9FLAO</name>
<protein>
    <submittedName>
        <fullName evidence="4">Flotillin</fullName>
    </submittedName>
</protein>
<dbReference type="InterPro" id="IPR036013">
    <property type="entry name" value="Band_7/SPFH_dom_sf"/>
</dbReference>
<organism evidence="4 5">
    <name type="scientific">Chryseobacterium viscerum</name>
    <dbReference type="NCBI Taxonomy" id="1037377"/>
    <lineage>
        <taxon>Bacteria</taxon>
        <taxon>Pseudomonadati</taxon>
        <taxon>Bacteroidota</taxon>
        <taxon>Flavobacteriia</taxon>
        <taxon>Flavobacteriales</taxon>
        <taxon>Weeksellaceae</taxon>
        <taxon>Chryseobacterium group</taxon>
        <taxon>Chryseobacterium</taxon>
    </lineage>
</organism>
<dbReference type="RefSeq" id="WP_109737883.1">
    <property type="nucleotide sequence ID" value="NZ_PPEG02000001.1"/>
</dbReference>
<feature type="transmembrane region" description="Helical" evidence="3">
    <location>
        <begin position="6"/>
        <end position="27"/>
    </location>
</feature>
<evidence type="ECO:0000256" key="2">
    <source>
        <dbReference type="SAM" id="Coils"/>
    </source>
</evidence>
<dbReference type="EMBL" id="PPEG02000001">
    <property type="protein sequence ID" value="PWN65768.1"/>
    <property type="molecule type" value="Genomic_DNA"/>
</dbReference>
<evidence type="ECO:0000313" key="4">
    <source>
        <dbReference type="EMBL" id="PWN65768.1"/>
    </source>
</evidence>
<sequence>MNLPLIAGIIVAVVATVGLIFWILSMYKKTVQGIVILRTGYGGTKVFFNAGIVIPIIHRMESIDISVKKLEISREGRAGLICKDNMRADIQVAFFIRVNKSVDDIVNVGQTIGCQRASDAQTLRELFEAKFSEALKTVGKKFDFTELYEARSEFRQEILDIIGTDLNGYVLDDCAIDYLEQTSIDKLDKDNILDSEGIKKITELTATQNIKANQVRRDEEKTITKQNVEAREAILELEKQLAEKEESQKREVANIKSRENAEILKVGEEERLRYETVRIATEEKLQIAEENKLRQVVIAAKNKERADLVETERVLKDKALEATERERVVSLAQIEKEKAIELEKKSIQDAIRERLTMEKTVVEEQQGIKDLEAFKTAERNKQVEITIATQEAEKKLIEETRAAESRRLAAEKDAQKYVIEAQAKRDAAEKEAEARKIIADAKAKEEATVGLSEAQVLHAKADAAERQGIVEAIVIEKKADANKKEGIAQAEVIKEKALAEAAGITEKAEAMKKLNDAGKDHEEFRLQLAKEKDVELAQIAIQKDIAEAQSMVLAEAFKSAKIDIVGGDNTFFDNVIRQVSAGKGLDKFISHSENAQIVKESLLGDGENIIGKVMGMVDKYKISSEDIKNMSIASLIFKLNGVASQQEKGILERALDMAKHLGVENKPVNNNPI</sequence>
<comment type="subcellular location">
    <subcellularLocation>
        <location evidence="1">Endomembrane system</location>
    </subcellularLocation>
</comment>
<comment type="caution">
    <text evidence="4">The sequence shown here is derived from an EMBL/GenBank/DDBJ whole genome shotgun (WGS) entry which is preliminary data.</text>
</comment>
<feature type="transmembrane region" description="Helical" evidence="3">
    <location>
        <begin position="39"/>
        <end position="58"/>
    </location>
</feature>
<evidence type="ECO:0000256" key="1">
    <source>
        <dbReference type="ARBA" id="ARBA00004308"/>
    </source>
</evidence>